<evidence type="ECO:0000313" key="3">
    <source>
        <dbReference type="Proteomes" id="UP000001055"/>
    </source>
</evidence>
<dbReference type="GeneID" id="5977429"/>
<feature type="region of interest" description="Disordered" evidence="1">
    <location>
        <begin position="1"/>
        <end position="23"/>
    </location>
</feature>
<dbReference type="AlphaFoldDB" id="Q0UDC0"/>
<accession>Q0UDC0</accession>
<gene>
    <name evidence="2" type="ORF">SNOG_10244</name>
</gene>
<evidence type="ECO:0000313" key="2">
    <source>
        <dbReference type="EMBL" id="EAT82579.1"/>
    </source>
</evidence>
<organism evidence="2 3">
    <name type="scientific">Phaeosphaeria nodorum (strain SN15 / ATCC MYA-4574 / FGSC 10173)</name>
    <name type="common">Glume blotch fungus</name>
    <name type="synonym">Parastagonospora nodorum</name>
    <dbReference type="NCBI Taxonomy" id="321614"/>
    <lineage>
        <taxon>Eukaryota</taxon>
        <taxon>Fungi</taxon>
        <taxon>Dikarya</taxon>
        <taxon>Ascomycota</taxon>
        <taxon>Pezizomycotina</taxon>
        <taxon>Dothideomycetes</taxon>
        <taxon>Pleosporomycetidae</taxon>
        <taxon>Pleosporales</taxon>
        <taxon>Pleosporineae</taxon>
        <taxon>Phaeosphaeriaceae</taxon>
        <taxon>Parastagonospora</taxon>
    </lineage>
</organism>
<dbReference type="KEGG" id="pno:SNOG_10244"/>
<evidence type="ECO:0000256" key="1">
    <source>
        <dbReference type="SAM" id="MobiDB-lite"/>
    </source>
</evidence>
<proteinExistence type="predicted"/>
<sequence>MFEKVGRTHLSTSAEWEGKTKRMTSRTVFHNADPPRMDHGFLYAY</sequence>
<reference evidence="3" key="1">
    <citation type="journal article" date="2007" name="Plant Cell">
        <title>Dothideomycete-plant interactions illuminated by genome sequencing and EST analysis of the wheat pathogen Stagonospora nodorum.</title>
        <authorList>
            <person name="Hane J.K."/>
            <person name="Lowe R.G."/>
            <person name="Solomon P.S."/>
            <person name="Tan K.C."/>
            <person name="Schoch C.L."/>
            <person name="Spatafora J.W."/>
            <person name="Crous P.W."/>
            <person name="Kodira C."/>
            <person name="Birren B.W."/>
            <person name="Galagan J.E."/>
            <person name="Torriani S.F."/>
            <person name="McDonald B.A."/>
            <person name="Oliver R.P."/>
        </authorList>
    </citation>
    <scope>NUCLEOTIDE SEQUENCE [LARGE SCALE GENOMIC DNA]</scope>
    <source>
        <strain evidence="3">SN15 / ATCC MYA-4574 / FGSC 10173</strain>
    </source>
</reference>
<protein>
    <submittedName>
        <fullName evidence="2">Uncharacterized protein</fullName>
    </submittedName>
</protein>
<dbReference type="InParanoid" id="Q0UDC0"/>
<dbReference type="RefSeq" id="XP_001800523.1">
    <property type="nucleotide sequence ID" value="XM_001800471.1"/>
</dbReference>
<dbReference type="Proteomes" id="UP000001055">
    <property type="component" value="Unassembled WGS sequence"/>
</dbReference>
<dbReference type="EMBL" id="CH445340">
    <property type="protein sequence ID" value="EAT82579.1"/>
    <property type="molecule type" value="Genomic_DNA"/>
</dbReference>
<dbReference type="HOGENOM" id="CLU_3207829_0_0_1"/>
<name>Q0UDC0_PHANO</name>